<dbReference type="RefSeq" id="WP_020042318.1">
    <property type="nucleotide sequence ID" value="NZ_KE557280.1"/>
</dbReference>
<keyword evidence="4" id="KW-1185">Reference proteome</keyword>
<dbReference type="Proteomes" id="UP000015347">
    <property type="component" value="Unassembled WGS sequence"/>
</dbReference>
<comment type="caution">
    <text evidence="3">The sequence shown here is derived from an EMBL/GenBank/DDBJ whole genome shotgun (WGS) entry which is preliminary data.</text>
</comment>
<dbReference type="SUPFAM" id="SSF111384">
    <property type="entry name" value="OmpH-like"/>
    <property type="match status" value="1"/>
</dbReference>
<dbReference type="AlphaFoldDB" id="S9RVZ6"/>
<keyword evidence="2" id="KW-0732">Signal</keyword>
<gene>
    <name evidence="3" type="ORF">Salmuc_04501</name>
</gene>
<evidence type="ECO:0000256" key="2">
    <source>
        <dbReference type="SAM" id="SignalP"/>
    </source>
</evidence>
<dbReference type="Pfam" id="PF03938">
    <property type="entry name" value="OmpH"/>
    <property type="match status" value="1"/>
</dbReference>
<sequence>MRRAALVTRLAAALLLLASPLAAQDASGPGASLPGPRANAPRAGVVQSPILTIEFDRVYAESAFGARVAQAIEDEGAEIAAENRRIESELIAEEQDLTDRRATLPPDEFRELADAFDEKVQRLRDEQDAKARALTNRSDERRRQFLALAEPVLATIMREAGAAVILDKRSVFLSAGVIDITELAIDRIDEQIGTGGELPEPDATETAPEANDSRPRRKPAAFVGPGPGHEPGRGPRRVTPCTQGAAAPPLAHRDTGC</sequence>
<reference evidence="4" key="1">
    <citation type="journal article" date="2014" name="Stand. Genomic Sci.">
        <title>Genome sequence of the exopolysaccharide-producing Salipiger mucosus type strain (DSM 16094(T)), a moderately halophilic member of the Roseobacter clade.</title>
        <authorList>
            <person name="Riedel T."/>
            <person name="Spring S."/>
            <person name="Fiebig A."/>
            <person name="Petersen J."/>
            <person name="Kyrpides N.C."/>
            <person name="Goker M."/>
            <person name="Klenk H.P."/>
        </authorList>
    </citation>
    <scope>NUCLEOTIDE SEQUENCE [LARGE SCALE GENOMIC DNA]</scope>
    <source>
        <strain evidence="4">DSM 16094</strain>
    </source>
</reference>
<dbReference type="eggNOG" id="COG2825">
    <property type="taxonomic scope" value="Bacteria"/>
</dbReference>
<accession>S9RVZ6</accession>
<dbReference type="EMBL" id="APVH01000041">
    <property type="protein sequence ID" value="EPX78154.1"/>
    <property type="molecule type" value="Genomic_DNA"/>
</dbReference>
<feature type="chain" id="PRO_5004568974" evidence="2">
    <location>
        <begin position="24"/>
        <end position="257"/>
    </location>
</feature>
<evidence type="ECO:0000256" key="1">
    <source>
        <dbReference type="SAM" id="MobiDB-lite"/>
    </source>
</evidence>
<evidence type="ECO:0000313" key="3">
    <source>
        <dbReference type="EMBL" id="EPX78154.1"/>
    </source>
</evidence>
<feature type="region of interest" description="Disordered" evidence="1">
    <location>
        <begin position="192"/>
        <end position="257"/>
    </location>
</feature>
<organism evidence="3 4">
    <name type="scientific">Salipiger mucosus DSM 16094</name>
    <dbReference type="NCBI Taxonomy" id="1123237"/>
    <lineage>
        <taxon>Bacteria</taxon>
        <taxon>Pseudomonadati</taxon>
        <taxon>Pseudomonadota</taxon>
        <taxon>Alphaproteobacteria</taxon>
        <taxon>Rhodobacterales</taxon>
        <taxon>Roseobacteraceae</taxon>
        <taxon>Salipiger</taxon>
    </lineage>
</organism>
<dbReference type="OrthoDB" id="7868372at2"/>
<name>S9RVZ6_9RHOB</name>
<dbReference type="HOGENOM" id="CLU_085354_1_0_5"/>
<dbReference type="GO" id="GO:0051082">
    <property type="term" value="F:unfolded protein binding"/>
    <property type="evidence" value="ECO:0007669"/>
    <property type="project" value="InterPro"/>
</dbReference>
<dbReference type="Gene3D" id="3.30.910.20">
    <property type="entry name" value="Skp domain"/>
    <property type="match status" value="1"/>
</dbReference>
<proteinExistence type="predicted"/>
<dbReference type="SMART" id="SM00935">
    <property type="entry name" value="OmpH"/>
    <property type="match status" value="1"/>
</dbReference>
<evidence type="ECO:0000313" key="4">
    <source>
        <dbReference type="Proteomes" id="UP000015347"/>
    </source>
</evidence>
<dbReference type="InterPro" id="IPR024930">
    <property type="entry name" value="Skp_dom_sf"/>
</dbReference>
<feature type="signal peptide" evidence="2">
    <location>
        <begin position="1"/>
        <end position="23"/>
    </location>
</feature>
<dbReference type="STRING" id="1123237.Salmuc_04501"/>
<protein>
    <submittedName>
        <fullName evidence="3">Outer membrane protein H</fullName>
    </submittedName>
</protein>
<dbReference type="InterPro" id="IPR005632">
    <property type="entry name" value="Chaperone_Skp"/>
</dbReference>